<gene>
    <name evidence="3" type="ORF">BDP27DRAFT_350805</name>
</gene>
<evidence type="ECO:0000313" key="4">
    <source>
        <dbReference type="Proteomes" id="UP000772434"/>
    </source>
</evidence>
<dbReference type="OrthoDB" id="5967843at2759"/>
<accession>A0A9P5UFE7</accession>
<dbReference type="AlphaFoldDB" id="A0A9P5UFE7"/>
<evidence type="ECO:0000313" key="3">
    <source>
        <dbReference type="EMBL" id="KAF9078225.1"/>
    </source>
</evidence>
<dbReference type="Proteomes" id="UP000772434">
    <property type="component" value="Unassembled WGS sequence"/>
</dbReference>
<reference evidence="3" key="1">
    <citation type="submission" date="2020-11" db="EMBL/GenBank/DDBJ databases">
        <authorList>
            <consortium name="DOE Joint Genome Institute"/>
            <person name="Ahrendt S."/>
            <person name="Riley R."/>
            <person name="Andreopoulos W."/>
            <person name="Labutti K."/>
            <person name="Pangilinan J."/>
            <person name="Ruiz-Duenas F.J."/>
            <person name="Barrasa J.M."/>
            <person name="Sanchez-Garcia M."/>
            <person name="Camarero S."/>
            <person name="Miyauchi S."/>
            <person name="Serrano A."/>
            <person name="Linde D."/>
            <person name="Babiker R."/>
            <person name="Drula E."/>
            <person name="Ayuso-Fernandez I."/>
            <person name="Pacheco R."/>
            <person name="Padilla G."/>
            <person name="Ferreira P."/>
            <person name="Barriuso J."/>
            <person name="Kellner H."/>
            <person name="Castanera R."/>
            <person name="Alfaro M."/>
            <person name="Ramirez L."/>
            <person name="Pisabarro A.G."/>
            <person name="Kuo A."/>
            <person name="Tritt A."/>
            <person name="Lipzen A."/>
            <person name="He G."/>
            <person name="Yan M."/>
            <person name="Ng V."/>
            <person name="Cullen D."/>
            <person name="Martin F."/>
            <person name="Rosso M.-N."/>
            <person name="Henrissat B."/>
            <person name="Hibbett D."/>
            <person name="Martinez A.T."/>
            <person name="Grigoriev I.V."/>
        </authorList>
    </citation>
    <scope>NUCLEOTIDE SEQUENCE</scope>
    <source>
        <strain evidence="3">AH 40177</strain>
    </source>
</reference>
<organism evidence="3 4">
    <name type="scientific">Rhodocollybia butyracea</name>
    <dbReference type="NCBI Taxonomy" id="206335"/>
    <lineage>
        <taxon>Eukaryota</taxon>
        <taxon>Fungi</taxon>
        <taxon>Dikarya</taxon>
        <taxon>Basidiomycota</taxon>
        <taxon>Agaricomycotina</taxon>
        <taxon>Agaricomycetes</taxon>
        <taxon>Agaricomycetidae</taxon>
        <taxon>Agaricales</taxon>
        <taxon>Marasmiineae</taxon>
        <taxon>Omphalotaceae</taxon>
        <taxon>Rhodocollybia</taxon>
    </lineage>
</organism>
<comment type="caution">
    <text evidence="3">The sequence shown here is derived from an EMBL/GenBank/DDBJ whole genome shotgun (WGS) entry which is preliminary data.</text>
</comment>
<proteinExistence type="predicted"/>
<evidence type="ECO:0000256" key="1">
    <source>
        <dbReference type="ARBA" id="ARBA00022737"/>
    </source>
</evidence>
<dbReference type="EMBL" id="JADNRY010000002">
    <property type="protein sequence ID" value="KAF9078225.1"/>
    <property type="molecule type" value="Genomic_DNA"/>
</dbReference>
<dbReference type="PANTHER" id="PTHR10039">
    <property type="entry name" value="AMELOGENIN"/>
    <property type="match status" value="1"/>
</dbReference>
<evidence type="ECO:0000259" key="2">
    <source>
        <dbReference type="Pfam" id="PF24883"/>
    </source>
</evidence>
<sequence>MRTLSRQLQRAGQLGGCFFFKRSHPTRGNAKVLFATIAYQLAISVPWLKGLISQVVEVDPSVIARSIKTQLQKLICGPCRMHPNQDPLTILIDGLDECEGQDVHLEILHAIRDSFTECPLPFRFIIASRPEAHIREMFESSIYHDVYRSFNVEQSFDDVKTYFLDEFARIHREHFRTMTTIPLPWPLPEVLDKLVWRSSGYFIYASIIIKFIDDKNYRPIERLAIVMKDQLETGSDSAFDTLDQLYINILSTVPIAKRPRLISILCALANFKFSPDGLDELLGLQIGDTRLFLRGLHSIFDVPSEERHWPPWSAISTHHASFYDFLGDSKRSQGFYVGGLNHRTGLACSILRLFAREFQDSQYGLEDPQCPLQQFPHFVASLPPFAELLPLIQSVNPEYICWLRKEPLETMLAWMRKIYPAPKDSIQLWKTMNI</sequence>
<protein>
    <recommendedName>
        <fullName evidence="2">Nephrocystin 3-like N-terminal domain-containing protein</fullName>
    </recommendedName>
</protein>
<dbReference type="InterPro" id="IPR056884">
    <property type="entry name" value="NPHP3-like_N"/>
</dbReference>
<dbReference type="Pfam" id="PF24883">
    <property type="entry name" value="NPHP3_N"/>
    <property type="match status" value="1"/>
</dbReference>
<keyword evidence="4" id="KW-1185">Reference proteome</keyword>
<feature type="domain" description="Nephrocystin 3-like N-terminal" evidence="2">
    <location>
        <begin position="2"/>
        <end position="129"/>
    </location>
</feature>
<name>A0A9P5UFE7_9AGAR</name>
<dbReference type="PANTHER" id="PTHR10039:SF14">
    <property type="entry name" value="NACHT DOMAIN-CONTAINING PROTEIN"/>
    <property type="match status" value="1"/>
</dbReference>
<keyword evidence="1" id="KW-0677">Repeat</keyword>